<dbReference type="EMBL" id="JARK01001477">
    <property type="protein sequence ID" value="EYB97418.1"/>
    <property type="molecule type" value="Genomic_DNA"/>
</dbReference>
<dbReference type="Proteomes" id="UP000024635">
    <property type="component" value="Unassembled WGS sequence"/>
</dbReference>
<dbReference type="AlphaFoldDB" id="A0A016T338"/>
<gene>
    <name evidence="1" type="primary">Acey_s0141.g2260</name>
    <name evidence="1" type="ORF">Y032_0141g2260</name>
</gene>
<proteinExistence type="predicted"/>
<protein>
    <submittedName>
        <fullName evidence="1">Uncharacterized protein</fullName>
    </submittedName>
</protein>
<accession>A0A016T338</accession>
<name>A0A016T338_9BILA</name>
<organism evidence="1 2">
    <name type="scientific">Ancylostoma ceylanicum</name>
    <dbReference type="NCBI Taxonomy" id="53326"/>
    <lineage>
        <taxon>Eukaryota</taxon>
        <taxon>Metazoa</taxon>
        <taxon>Ecdysozoa</taxon>
        <taxon>Nematoda</taxon>
        <taxon>Chromadorea</taxon>
        <taxon>Rhabditida</taxon>
        <taxon>Rhabditina</taxon>
        <taxon>Rhabditomorpha</taxon>
        <taxon>Strongyloidea</taxon>
        <taxon>Ancylostomatidae</taxon>
        <taxon>Ancylostomatinae</taxon>
        <taxon>Ancylostoma</taxon>
    </lineage>
</organism>
<evidence type="ECO:0000313" key="1">
    <source>
        <dbReference type="EMBL" id="EYB97418.1"/>
    </source>
</evidence>
<keyword evidence="2" id="KW-1185">Reference proteome</keyword>
<sequence length="80" mass="8974">MLHQSRPPISIVILGEKFLAANARLTHASSINWHIAGGVKDMLSMPAPPWKHLAPTETVVIRAIWTGCVRLMRVRLHDEE</sequence>
<reference evidence="2" key="1">
    <citation type="journal article" date="2015" name="Nat. Genet.">
        <title>The genome and transcriptome of the zoonotic hookworm Ancylostoma ceylanicum identify infection-specific gene families.</title>
        <authorList>
            <person name="Schwarz E.M."/>
            <person name="Hu Y."/>
            <person name="Antoshechkin I."/>
            <person name="Miller M.M."/>
            <person name="Sternberg P.W."/>
            <person name="Aroian R.V."/>
        </authorList>
    </citation>
    <scope>NUCLEOTIDE SEQUENCE</scope>
    <source>
        <strain evidence="2">HY135</strain>
    </source>
</reference>
<evidence type="ECO:0000313" key="2">
    <source>
        <dbReference type="Proteomes" id="UP000024635"/>
    </source>
</evidence>
<comment type="caution">
    <text evidence="1">The sequence shown here is derived from an EMBL/GenBank/DDBJ whole genome shotgun (WGS) entry which is preliminary data.</text>
</comment>